<keyword evidence="2" id="KW-0012">Acyltransferase</keyword>
<dbReference type="GO" id="GO:0016746">
    <property type="term" value="F:acyltransferase activity"/>
    <property type="evidence" value="ECO:0007669"/>
    <property type="project" value="UniProtKB-KW"/>
</dbReference>
<sequence length="75" mass="8592">MVKKKLFYTGWNFKCGYGEWLLIDALKKLLTASDVVAFPIIIVDAKEGAVKFYENFDFKSFYDAPNKLFITVATV</sequence>
<protein>
    <submittedName>
        <fullName evidence="3">Uncharacterized protein</fullName>
    </submittedName>
</protein>
<keyword evidence="1" id="KW-0808">Transferase</keyword>
<evidence type="ECO:0000256" key="1">
    <source>
        <dbReference type="ARBA" id="ARBA00022679"/>
    </source>
</evidence>
<accession>A0A3B1A942</accession>
<proteinExistence type="predicted"/>
<evidence type="ECO:0000313" key="3">
    <source>
        <dbReference type="EMBL" id="VAW96352.1"/>
    </source>
</evidence>
<name>A0A3B1A942_9ZZZZ</name>
<reference evidence="3" key="1">
    <citation type="submission" date="2018-06" db="EMBL/GenBank/DDBJ databases">
        <authorList>
            <person name="Zhirakovskaya E."/>
        </authorList>
    </citation>
    <scope>NUCLEOTIDE SEQUENCE</scope>
</reference>
<evidence type="ECO:0000256" key="2">
    <source>
        <dbReference type="ARBA" id="ARBA00023315"/>
    </source>
</evidence>
<dbReference type="Gene3D" id="3.40.630.30">
    <property type="match status" value="1"/>
</dbReference>
<gene>
    <name evidence="3" type="ORF">MNBD_GAMMA22-1301</name>
</gene>
<dbReference type="EMBL" id="UOFS01000026">
    <property type="protein sequence ID" value="VAW96352.1"/>
    <property type="molecule type" value="Genomic_DNA"/>
</dbReference>
<dbReference type="PANTHER" id="PTHR36449:SF1">
    <property type="entry name" value="ACETYLTRANSFERASE"/>
    <property type="match status" value="1"/>
</dbReference>
<dbReference type="AlphaFoldDB" id="A0A3B1A942"/>
<organism evidence="3">
    <name type="scientific">hydrothermal vent metagenome</name>
    <dbReference type="NCBI Taxonomy" id="652676"/>
    <lineage>
        <taxon>unclassified sequences</taxon>
        <taxon>metagenomes</taxon>
        <taxon>ecological metagenomes</taxon>
    </lineage>
</organism>
<dbReference type="PANTHER" id="PTHR36449">
    <property type="entry name" value="ACETYLTRANSFERASE-RELATED"/>
    <property type="match status" value="1"/>
</dbReference>